<dbReference type="InterPro" id="IPR029030">
    <property type="entry name" value="Caspase-like_dom_sf"/>
</dbReference>
<dbReference type="STRING" id="1280950.HJO_02435"/>
<organism evidence="3 4">
    <name type="scientific">Hyphomonas johnsonii MHS-2</name>
    <dbReference type="NCBI Taxonomy" id="1280950"/>
    <lineage>
        <taxon>Bacteria</taxon>
        <taxon>Pseudomonadati</taxon>
        <taxon>Pseudomonadota</taxon>
        <taxon>Alphaproteobacteria</taxon>
        <taxon>Hyphomonadales</taxon>
        <taxon>Hyphomonadaceae</taxon>
        <taxon>Hyphomonas</taxon>
    </lineage>
</organism>
<dbReference type="InterPro" id="IPR011600">
    <property type="entry name" value="Pept_C14_caspase"/>
</dbReference>
<comment type="caution">
    <text evidence="3">The sequence shown here is derived from an EMBL/GenBank/DDBJ whole genome shotgun (WGS) entry which is preliminary data.</text>
</comment>
<keyword evidence="4" id="KW-1185">Reference proteome</keyword>
<proteinExistence type="predicted"/>
<evidence type="ECO:0000313" key="4">
    <source>
        <dbReference type="Proteomes" id="UP000025171"/>
    </source>
</evidence>
<evidence type="ECO:0000259" key="2">
    <source>
        <dbReference type="PROSITE" id="PS50208"/>
    </source>
</evidence>
<dbReference type="PANTHER" id="PTHR22576">
    <property type="entry name" value="MUCOSA ASSOCIATED LYMPHOID TISSUE LYMPHOMA TRANSLOCATION PROTEIN 1/PARACASPASE"/>
    <property type="match status" value="1"/>
</dbReference>
<dbReference type="InterPro" id="IPR036737">
    <property type="entry name" value="OmpA-like_sf"/>
</dbReference>
<dbReference type="PATRIC" id="fig|1280950.3.peg.496"/>
<dbReference type="SUPFAM" id="SSF103088">
    <property type="entry name" value="OmpA-like"/>
    <property type="match status" value="1"/>
</dbReference>
<dbReference type="PROSITE" id="PS50208">
    <property type="entry name" value="CASPASE_P20"/>
    <property type="match status" value="1"/>
</dbReference>
<reference evidence="3 4" key="1">
    <citation type="journal article" date="2014" name="Antonie Van Leeuwenhoek">
        <title>Hyphomonas beringensis sp. nov. and Hyphomonas chukchiensis sp. nov., isolated from surface seawater of the Bering Sea and Chukchi Sea.</title>
        <authorList>
            <person name="Li C."/>
            <person name="Lai Q."/>
            <person name="Li G."/>
            <person name="Dong C."/>
            <person name="Wang J."/>
            <person name="Liao Y."/>
            <person name="Shao Z."/>
        </authorList>
    </citation>
    <scope>NUCLEOTIDE SEQUENCE [LARGE SCALE GENOMIC DNA]</scope>
    <source>
        <strain evidence="3 4">MHS-2</strain>
    </source>
</reference>
<dbReference type="Proteomes" id="UP000025171">
    <property type="component" value="Unassembled WGS sequence"/>
</dbReference>
<gene>
    <name evidence="3" type="ORF">HJO_02435</name>
</gene>
<dbReference type="Gene3D" id="3.40.50.1460">
    <property type="match status" value="1"/>
</dbReference>
<dbReference type="GO" id="GO:0006508">
    <property type="term" value="P:proteolysis"/>
    <property type="evidence" value="ECO:0007669"/>
    <property type="project" value="InterPro"/>
</dbReference>
<sequence>MRTCFILFVSLLASLNAWSEPRFALVIGNAKYQSPKWVLDNPVKDARLVAASLEGLGFEVEIVENADQKQMGEAFARLRAKLKAGGSDSTGFFYFAGHGMQSQGLNYLIPTDINARDEADVWRQAPNLGLLLRDLDAAGNATNFIVLDACRDNPLPSATRSLSGGLAPAGKVRGTLIAYATAPGSTAEDGTSGNSPFALALAEYLPQPGLSAEGLFRRVATRVEAVTNRRQQPWVESGLRGEADYCFAGCKGGGDDGQSSALIAALQSNQAPVMQAFLDAFPASPSRSLVETRMAMIASTMPAAPAVITAPVPKEEAQPAASPLAVALIADLKTARQTASVFKNGATVGPAIFFAPGSDTISPAAVAALDAFAKNSAMVHRMRKGPNSIILVAGCDLTEKEISLCVARADAVRDVLVAAGLSRNSFASQTTFDRYTTLKGSSADFETQNAMNRFSVPILIE</sequence>
<dbReference type="GO" id="GO:0004197">
    <property type="term" value="F:cysteine-type endopeptidase activity"/>
    <property type="evidence" value="ECO:0007669"/>
    <property type="project" value="InterPro"/>
</dbReference>
<feature type="domain" description="Caspase family p20" evidence="2">
    <location>
        <begin position="20"/>
        <end position="154"/>
    </location>
</feature>
<dbReference type="InterPro" id="IPR001309">
    <property type="entry name" value="Pept_C14_p20"/>
</dbReference>
<dbReference type="AlphaFoldDB" id="A0A059FU16"/>
<dbReference type="Gene3D" id="3.30.1330.60">
    <property type="entry name" value="OmpA-like domain"/>
    <property type="match status" value="1"/>
</dbReference>
<dbReference type="Pfam" id="PF00656">
    <property type="entry name" value="Peptidase_C14"/>
    <property type="match status" value="1"/>
</dbReference>
<dbReference type="SUPFAM" id="SSF52129">
    <property type="entry name" value="Caspase-like"/>
    <property type="match status" value="1"/>
</dbReference>
<dbReference type="PANTHER" id="PTHR22576:SF37">
    <property type="entry name" value="MUCOSA-ASSOCIATED LYMPHOID TISSUE LYMPHOMA TRANSLOCATION PROTEIN 1"/>
    <property type="match status" value="1"/>
</dbReference>
<feature type="chain" id="PRO_5001578334" description="Caspase family p20 domain-containing protein" evidence="1">
    <location>
        <begin position="20"/>
        <end position="461"/>
    </location>
</feature>
<keyword evidence="1" id="KW-0732">Signal</keyword>
<protein>
    <recommendedName>
        <fullName evidence="2">Caspase family p20 domain-containing protein</fullName>
    </recommendedName>
</protein>
<dbReference type="EMBL" id="ARYK01000001">
    <property type="protein sequence ID" value="KCZ94195.1"/>
    <property type="molecule type" value="Genomic_DNA"/>
</dbReference>
<evidence type="ECO:0000256" key="1">
    <source>
        <dbReference type="SAM" id="SignalP"/>
    </source>
</evidence>
<accession>A0A059FU16</accession>
<dbReference type="InterPro" id="IPR052039">
    <property type="entry name" value="Caspase-related_regulators"/>
</dbReference>
<name>A0A059FU16_9PROT</name>
<dbReference type="eggNOG" id="COG4249">
    <property type="taxonomic scope" value="Bacteria"/>
</dbReference>
<feature type="signal peptide" evidence="1">
    <location>
        <begin position="1"/>
        <end position="19"/>
    </location>
</feature>
<evidence type="ECO:0000313" key="3">
    <source>
        <dbReference type="EMBL" id="KCZ94195.1"/>
    </source>
</evidence>